<feature type="transmembrane region" description="Helical" evidence="2">
    <location>
        <begin position="264"/>
        <end position="284"/>
    </location>
</feature>
<feature type="transmembrane region" description="Helical" evidence="2">
    <location>
        <begin position="152"/>
        <end position="171"/>
    </location>
</feature>
<sequence>MPLTIISAVVIRLMFVLHTFISVWRVTDVLQESLYWLMLVSLIALVVEALVTVIKRKGEEWKWFCPSFFCYLSAVIPAVWLLEINRLDRLDELVTGNGTAAEQLSSLYGVEVPIVLSANQWVLAIEQSLLFLLIIARWLLPKGEITREQLSQLLFAYIGMASDIMELLYLFDEDKVVRDLVLRYAILGVWSLSLFQFCLVYTATKTRKPRPIFIPIRRSMREVDPDDGCCSCETEIWAIGLIVLLQDGPFLTVRLFSIIKYSIFNYNIIFFTTKNVLVLLLQFYRLAVVLIETKKAQKEEEKRTAEVTHELIQKLHGKKKKRKDKENQAEKDTSVTENTPFTVSETLHVPDP</sequence>
<dbReference type="GeneID" id="106174365"/>
<protein>
    <submittedName>
        <fullName evidence="4">Transmembrane protein 26-like</fullName>
    </submittedName>
</protein>
<accession>A0A2R2MP91</accession>
<evidence type="ECO:0000256" key="2">
    <source>
        <dbReference type="SAM" id="Phobius"/>
    </source>
</evidence>
<feature type="transmembrane region" description="Helical" evidence="2">
    <location>
        <begin position="183"/>
        <end position="203"/>
    </location>
</feature>
<evidence type="ECO:0000313" key="4">
    <source>
        <dbReference type="RefSeq" id="XP_023932054.1"/>
    </source>
</evidence>
<gene>
    <name evidence="4" type="primary">LOC106174365</name>
</gene>
<feature type="compositionally biased region" description="Basic and acidic residues" evidence="1">
    <location>
        <begin position="324"/>
        <end position="334"/>
    </location>
</feature>
<feature type="transmembrane region" description="Helical" evidence="2">
    <location>
        <begin position="33"/>
        <end position="51"/>
    </location>
</feature>
<dbReference type="InParanoid" id="A0A2R2MP91"/>
<name>A0A2R2MP91_LINAN</name>
<dbReference type="OrthoDB" id="10042902at2759"/>
<organism evidence="3 4">
    <name type="scientific">Lingula anatina</name>
    <name type="common">Brachiopod</name>
    <name type="synonym">Lingula unguis</name>
    <dbReference type="NCBI Taxonomy" id="7574"/>
    <lineage>
        <taxon>Eukaryota</taxon>
        <taxon>Metazoa</taxon>
        <taxon>Spiralia</taxon>
        <taxon>Lophotrochozoa</taxon>
        <taxon>Brachiopoda</taxon>
        <taxon>Linguliformea</taxon>
        <taxon>Lingulata</taxon>
        <taxon>Lingulida</taxon>
        <taxon>Linguloidea</taxon>
        <taxon>Lingulidae</taxon>
        <taxon>Lingula</taxon>
    </lineage>
</organism>
<feature type="transmembrane region" description="Helical" evidence="2">
    <location>
        <begin position="9"/>
        <end position="27"/>
    </location>
</feature>
<dbReference type="KEGG" id="lak:106174365"/>
<evidence type="ECO:0000313" key="3">
    <source>
        <dbReference type="Proteomes" id="UP000085678"/>
    </source>
</evidence>
<feature type="transmembrane region" description="Helical" evidence="2">
    <location>
        <begin position="121"/>
        <end position="140"/>
    </location>
</feature>
<dbReference type="Proteomes" id="UP000085678">
    <property type="component" value="Unplaced"/>
</dbReference>
<feature type="compositionally biased region" description="Polar residues" evidence="1">
    <location>
        <begin position="335"/>
        <end position="345"/>
    </location>
</feature>
<dbReference type="Pfam" id="PF09772">
    <property type="entry name" value="Tmem26"/>
    <property type="match status" value="1"/>
</dbReference>
<feature type="transmembrane region" description="Helical" evidence="2">
    <location>
        <begin position="63"/>
        <end position="82"/>
    </location>
</feature>
<dbReference type="AlphaFoldDB" id="A0A2R2MP91"/>
<dbReference type="InterPro" id="IPR019169">
    <property type="entry name" value="Transmembrane_26"/>
</dbReference>
<feature type="region of interest" description="Disordered" evidence="1">
    <location>
        <begin position="312"/>
        <end position="352"/>
    </location>
</feature>
<proteinExistence type="predicted"/>
<evidence type="ECO:0000256" key="1">
    <source>
        <dbReference type="SAM" id="MobiDB-lite"/>
    </source>
</evidence>
<keyword evidence="2" id="KW-1133">Transmembrane helix</keyword>
<dbReference type="RefSeq" id="XP_023932054.1">
    <property type="nucleotide sequence ID" value="XM_024076286.1"/>
</dbReference>
<dbReference type="PANTHER" id="PTHR22168">
    <property type="entry name" value="TMEM26 PROTEIN"/>
    <property type="match status" value="1"/>
</dbReference>
<keyword evidence="2" id="KW-0812">Transmembrane</keyword>
<keyword evidence="3" id="KW-1185">Reference proteome</keyword>
<keyword evidence="2" id="KW-0472">Membrane</keyword>
<reference evidence="4" key="1">
    <citation type="submission" date="2025-08" db="UniProtKB">
        <authorList>
            <consortium name="RefSeq"/>
        </authorList>
    </citation>
    <scope>IDENTIFICATION</scope>
    <source>
        <tissue evidence="4">Gonads</tissue>
    </source>
</reference>
<dbReference type="PANTHER" id="PTHR22168:SF8">
    <property type="entry name" value="TRANSMEMBRANE PROTEIN 26"/>
    <property type="match status" value="1"/>
</dbReference>